<evidence type="ECO:0000313" key="2">
    <source>
        <dbReference type="EMBL" id="PAU98946.1"/>
    </source>
</evidence>
<dbReference type="SMART" id="SM00881">
    <property type="entry name" value="CoA_binding"/>
    <property type="match status" value="1"/>
</dbReference>
<proteinExistence type="predicted"/>
<comment type="caution">
    <text evidence="2">The sequence shown here is derived from an EMBL/GenBank/DDBJ whole genome shotgun (WGS) entry which is preliminary data.</text>
</comment>
<evidence type="ECO:0000313" key="3">
    <source>
        <dbReference type="Proteomes" id="UP000218023"/>
    </source>
</evidence>
<evidence type="ECO:0000259" key="1">
    <source>
        <dbReference type="SMART" id="SM00881"/>
    </source>
</evidence>
<dbReference type="InterPro" id="IPR003781">
    <property type="entry name" value="CoA-bd"/>
</dbReference>
<sequence length="145" mass="15581">MTHPDIARIAAETRTIAVVGLSPKADRPSHGVARFLQDMGYRIIPVNPGHAGETILGETTYATLSDIPEGESVDMVDIFRRSESVPAVVDEALKALPGLKTVWMQIGVMHEGAAEKARAAGVTVVQNRCPKIDFPRIGAWGPKRG</sequence>
<dbReference type="SUPFAM" id="SSF51735">
    <property type="entry name" value="NAD(P)-binding Rossmann-fold domains"/>
    <property type="match status" value="1"/>
</dbReference>
<name>A0A2A2GMW9_9RHOB</name>
<dbReference type="Gene3D" id="3.40.50.720">
    <property type="entry name" value="NAD(P)-binding Rossmann-like Domain"/>
    <property type="match status" value="1"/>
</dbReference>
<dbReference type="EMBL" id="NSJZ01000001">
    <property type="protein sequence ID" value="PAU98946.1"/>
    <property type="molecule type" value="Genomic_DNA"/>
</dbReference>
<dbReference type="PANTHER" id="PTHR33303">
    <property type="entry name" value="CYTOPLASMIC PROTEIN-RELATED"/>
    <property type="match status" value="1"/>
</dbReference>
<dbReference type="Pfam" id="PF13380">
    <property type="entry name" value="CoA_binding_2"/>
    <property type="match status" value="1"/>
</dbReference>
<dbReference type="OrthoDB" id="9804695at2"/>
<dbReference type="AlphaFoldDB" id="A0A2A2GMW9"/>
<feature type="domain" description="CoA-binding" evidence="1">
    <location>
        <begin position="9"/>
        <end position="108"/>
    </location>
</feature>
<gene>
    <name evidence="2" type="ORF">CK240_02105</name>
</gene>
<accession>A0A2A2GMW9</accession>
<reference evidence="2 3" key="1">
    <citation type="submission" date="2017-09" db="EMBL/GenBank/DDBJ databases">
        <title>Paracoccus alkalisoli sp. nov., isolated from saline alkaline soil.</title>
        <authorList>
            <person name="Dong X."/>
            <person name="Zhang G."/>
        </authorList>
    </citation>
    <scope>NUCLEOTIDE SEQUENCE [LARGE SCALE GENOMIC DNA]</scope>
    <source>
        <strain evidence="2 3">WN007</strain>
    </source>
</reference>
<dbReference type="InterPro" id="IPR036291">
    <property type="entry name" value="NAD(P)-bd_dom_sf"/>
</dbReference>
<protein>
    <submittedName>
        <fullName evidence="2">CoA-binding protein</fullName>
    </submittedName>
</protein>
<dbReference type="Proteomes" id="UP000218023">
    <property type="component" value="Unassembled WGS sequence"/>
</dbReference>
<dbReference type="RefSeq" id="WP_095638665.1">
    <property type="nucleotide sequence ID" value="NZ_NSJZ01000001.1"/>
</dbReference>
<keyword evidence="3" id="KW-1185">Reference proteome</keyword>
<dbReference type="PANTHER" id="PTHR33303:SF2">
    <property type="entry name" value="COA-BINDING DOMAIN-CONTAINING PROTEIN"/>
    <property type="match status" value="1"/>
</dbReference>
<organism evidence="2 3">
    <name type="scientific">Paracoccus salipaludis</name>
    <dbReference type="NCBI Taxonomy" id="2032623"/>
    <lineage>
        <taxon>Bacteria</taxon>
        <taxon>Pseudomonadati</taxon>
        <taxon>Pseudomonadota</taxon>
        <taxon>Alphaproteobacteria</taxon>
        <taxon>Rhodobacterales</taxon>
        <taxon>Paracoccaceae</taxon>
        <taxon>Paracoccus</taxon>
    </lineage>
</organism>